<evidence type="ECO:0008006" key="2">
    <source>
        <dbReference type="Google" id="ProtNLM"/>
    </source>
</evidence>
<dbReference type="AlphaFoldDB" id="A0A0F9CLY8"/>
<dbReference type="Pfam" id="PF11306">
    <property type="entry name" value="DUF3108"/>
    <property type="match status" value="1"/>
</dbReference>
<proteinExistence type="predicted"/>
<comment type="caution">
    <text evidence="1">The sequence shown here is derived from an EMBL/GenBank/DDBJ whole genome shotgun (WGS) entry which is preliminary data.</text>
</comment>
<gene>
    <name evidence="1" type="ORF">LCGC14_2308040</name>
</gene>
<dbReference type="EMBL" id="LAZR01032692">
    <property type="protein sequence ID" value="KKL50184.1"/>
    <property type="molecule type" value="Genomic_DNA"/>
</dbReference>
<protein>
    <recommendedName>
        <fullName evidence="2">DUF3108 domain-containing protein</fullName>
    </recommendedName>
</protein>
<reference evidence="1" key="1">
    <citation type="journal article" date="2015" name="Nature">
        <title>Complex archaea that bridge the gap between prokaryotes and eukaryotes.</title>
        <authorList>
            <person name="Spang A."/>
            <person name="Saw J.H."/>
            <person name="Jorgensen S.L."/>
            <person name="Zaremba-Niedzwiedzka K."/>
            <person name="Martijn J."/>
            <person name="Lind A.E."/>
            <person name="van Eijk R."/>
            <person name="Schleper C."/>
            <person name="Guy L."/>
            <person name="Ettema T.J."/>
        </authorList>
    </citation>
    <scope>NUCLEOTIDE SEQUENCE</scope>
</reference>
<organism evidence="1">
    <name type="scientific">marine sediment metagenome</name>
    <dbReference type="NCBI Taxonomy" id="412755"/>
    <lineage>
        <taxon>unclassified sequences</taxon>
        <taxon>metagenomes</taxon>
        <taxon>ecological metagenomes</taxon>
    </lineage>
</organism>
<dbReference type="InterPro" id="IPR021457">
    <property type="entry name" value="DUF3108"/>
</dbReference>
<name>A0A0F9CLY8_9ZZZZ</name>
<evidence type="ECO:0000313" key="1">
    <source>
        <dbReference type="EMBL" id="KKL50184.1"/>
    </source>
</evidence>
<sequence>MDSNMRLNVYPSPIQHLIKTFILGSVILLGTLGVAQASDNKAEDNNTECSNIDCDLALTPYTISYSATYNGMDISAERQLKLEGKRYVLTTTAKNLFSNIEEEGTFLLDEKRGIVDQKYQYQRSILGIKKTEKLRYDWEAGVANYKTKKKKRQVTLEDGYLNRLSYQVQLQRDLINQVSPLQYQVISRGRLKQYNFETQGEETLDTPLGKITALKVKRIREDDERVTLFWFAPEWNYLLVQLWQRDSVGRGKKM</sequence>
<accession>A0A0F9CLY8</accession>